<evidence type="ECO:0000256" key="1">
    <source>
        <dbReference type="SAM" id="MobiDB-lite"/>
    </source>
</evidence>
<feature type="region of interest" description="Disordered" evidence="1">
    <location>
        <begin position="29"/>
        <end position="56"/>
    </location>
</feature>
<comment type="caution">
    <text evidence="2">The sequence shown here is derived from an EMBL/GenBank/DDBJ whole genome shotgun (WGS) entry which is preliminary data.</text>
</comment>
<accession>A0A5C5WWX7</accession>
<organism evidence="2 3">
    <name type="scientific">Rubripirellula amarantea</name>
    <dbReference type="NCBI Taxonomy" id="2527999"/>
    <lineage>
        <taxon>Bacteria</taxon>
        <taxon>Pseudomonadati</taxon>
        <taxon>Planctomycetota</taxon>
        <taxon>Planctomycetia</taxon>
        <taxon>Pirellulales</taxon>
        <taxon>Pirellulaceae</taxon>
        <taxon>Rubripirellula</taxon>
    </lineage>
</organism>
<dbReference type="EMBL" id="SJPI01000001">
    <property type="protein sequence ID" value="TWT54651.1"/>
    <property type="molecule type" value="Genomic_DNA"/>
</dbReference>
<dbReference type="OrthoDB" id="286590at2"/>
<name>A0A5C5WWX7_9BACT</name>
<evidence type="ECO:0000313" key="3">
    <source>
        <dbReference type="Proteomes" id="UP000316598"/>
    </source>
</evidence>
<protein>
    <submittedName>
        <fullName evidence="2">Uncharacterized protein</fullName>
    </submittedName>
</protein>
<evidence type="ECO:0000313" key="2">
    <source>
        <dbReference type="EMBL" id="TWT54651.1"/>
    </source>
</evidence>
<dbReference type="AlphaFoldDB" id="A0A5C5WWX7"/>
<proteinExistence type="predicted"/>
<gene>
    <name evidence="2" type="ORF">Pla22_23010</name>
</gene>
<reference evidence="2 3" key="1">
    <citation type="submission" date="2019-02" db="EMBL/GenBank/DDBJ databases">
        <title>Deep-cultivation of Planctomycetes and their phenomic and genomic characterization uncovers novel biology.</title>
        <authorList>
            <person name="Wiegand S."/>
            <person name="Jogler M."/>
            <person name="Boedeker C."/>
            <person name="Pinto D."/>
            <person name="Vollmers J."/>
            <person name="Rivas-Marin E."/>
            <person name="Kohn T."/>
            <person name="Peeters S.H."/>
            <person name="Heuer A."/>
            <person name="Rast P."/>
            <person name="Oberbeckmann S."/>
            <person name="Bunk B."/>
            <person name="Jeske O."/>
            <person name="Meyerdierks A."/>
            <person name="Storesund J.E."/>
            <person name="Kallscheuer N."/>
            <person name="Luecker S."/>
            <person name="Lage O.M."/>
            <person name="Pohl T."/>
            <person name="Merkel B.J."/>
            <person name="Hornburger P."/>
            <person name="Mueller R.-W."/>
            <person name="Bruemmer F."/>
            <person name="Labrenz M."/>
            <person name="Spormann A.M."/>
            <person name="Op Den Camp H."/>
            <person name="Overmann J."/>
            <person name="Amann R."/>
            <person name="Jetten M.S.M."/>
            <person name="Mascher T."/>
            <person name="Medema M.H."/>
            <person name="Devos D.P."/>
            <person name="Kaster A.-K."/>
            <person name="Ovreas L."/>
            <person name="Rohde M."/>
            <person name="Galperin M.Y."/>
            <person name="Jogler C."/>
        </authorList>
    </citation>
    <scope>NUCLEOTIDE SEQUENCE [LARGE SCALE GENOMIC DNA]</scope>
    <source>
        <strain evidence="2 3">Pla22</strain>
    </source>
</reference>
<feature type="region of interest" description="Disordered" evidence="1">
    <location>
        <begin position="110"/>
        <end position="130"/>
    </location>
</feature>
<dbReference type="Proteomes" id="UP000316598">
    <property type="component" value="Unassembled WGS sequence"/>
</dbReference>
<sequence length="164" mass="18472">MKRSCPQQSAASVAIAMLLLISIHGMSSVQSQSPRLQGSDVEYSDRKSQPEDGVPASALLTDHGRALAEELRNLRRTRSNLGEKHPTRSGIDRQINDILLQLKAFVPAEPDDENPFLKQPNRIREPLSSNPAINDTELRQLVLRLNERVNDLEYRLKKLEAKNK</sequence>
<keyword evidence="3" id="KW-1185">Reference proteome</keyword>
<dbReference type="RefSeq" id="WP_146514665.1">
    <property type="nucleotide sequence ID" value="NZ_SJPI01000001.1"/>
</dbReference>